<dbReference type="Proteomes" id="UP000694843">
    <property type="component" value="Unplaced"/>
</dbReference>
<keyword evidence="7" id="KW-0328">Glycosyltransferase</keyword>
<dbReference type="EC" id="2.4.1.122" evidence="6"/>
<evidence type="ECO:0000313" key="25">
    <source>
        <dbReference type="RefSeq" id="XP_018017449.1"/>
    </source>
</evidence>
<dbReference type="FunFam" id="3.90.550.50:FF:000017">
    <property type="entry name" value="Glycoprotein-N-acetylgalactosamine 3-beta-galactosyltransferase 1"/>
    <property type="match status" value="1"/>
</dbReference>
<keyword evidence="24" id="KW-1185">Reference proteome</keyword>
<keyword evidence="10" id="KW-0479">Metal-binding</keyword>
<evidence type="ECO:0000256" key="20">
    <source>
        <dbReference type="ARBA" id="ARBA00042009"/>
    </source>
</evidence>
<keyword evidence="13" id="KW-1133">Transmembrane helix</keyword>
<gene>
    <name evidence="25" type="primary">LOC108674061</name>
</gene>
<comment type="pathway">
    <text evidence="3">Protein modification; protein glycosylation.</text>
</comment>
<dbReference type="OMA" id="MARCMES"/>
<evidence type="ECO:0000256" key="2">
    <source>
        <dbReference type="ARBA" id="ARBA00004606"/>
    </source>
</evidence>
<evidence type="ECO:0000256" key="22">
    <source>
        <dbReference type="ARBA" id="ARBA00059245"/>
    </source>
</evidence>
<keyword evidence="14" id="KW-0472">Membrane</keyword>
<comment type="similarity">
    <text evidence="4">Belongs to the glycosyltransferase 31 family. Beta3-Gal-T subfamily.</text>
</comment>
<dbReference type="GO" id="GO:0016263">
    <property type="term" value="F:glycoprotein-N-acetylgalactosamine 3-beta-galactosyltransferase activity"/>
    <property type="evidence" value="ECO:0007669"/>
    <property type="project" value="UniProtKB-EC"/>
</dbReference>
<evidence type="ECO:0000256" key="14">
    <source>
        <dbReference type="ARBA" id="ARBA00023136"/>
    </source>
</evidence>
<comment type="cofactor">
    <cofactor evidence="1">
        <name>Mn(2+)</name>
        <dbReference type="ChEBI" id="CHEBI:29035"/>
    </cofactor>
</comment>
<evidence type="ECO:0000256" key="9">
    <source>
        <dbReference type="ARBA" id="ARBA00022692"/>
    </source>
</evidence>
<keyword evidence="17" id="KW-0464">Manganese</keyword>
<feature type="domain" description="Fringe-like glycosyltransferase" evidence="23">
    <location>
        <begin position="68"/>
        <end position="233"/>
    </location>
</feature>
<evidence type="ECO:0000256" key="19">
    <source>
        <dbReference type="ARBA" id="ARBA00041226"/>
    </source>
</evidence>
<evidence type="ECO:0000256" key="21">
    <source>
        <dbReference type="ARBA" id="ARBA00043065"/>
    </source>
</evidence>
<proteinExistence type="inferred from homology"/>
<dbReference type="AlphaFoldDB" id="A0A8B7NUL1"/>
<dbReference type="UniPathway" id="UPA00378"/>
<evidence type="ECO:0000256" key="1">
    <source>
        <dbReference type="ARBA" id="ARBA00001936"/>
    </source>
</evidence>
<keyword evidence="16" id="KW-0325">Glycoprotein</keyword>
<dbReference type="GO" id="GO:0000166">
    <property type="term" value="F:nucleotide binding"/>
    <property type="evidence" value="ECO:0007669"/>
    <property type="project" value="UniProtKB-KW"/>
</dbReference>
<dbReference type="Gene3D" id="3.90.550.50">
    <property type="match status" value="1"/>
</dbReference>
<evidence type="ECO:0000256" key="6">
    <source>
        <dbReference type="ARBA" id="ARBA00012557"/>
    </source>
</evidence>
<dbReference type="KEGG" id="hazt:108674061"/>
<comment type="subcellular location">
    <subcellularLocation>
        <location evidence="2">Membrane</location>
        <topology evidence="2">Single-pass type II membrane protein</topology>
    </subcellularLocation>
</comment>
<keyword evidence="12" id="KW-0735">Signal-anchor</keyword>
<keyword evidence="11" id="KW-0547">Nucleotide-binding</keyword>
<comment type="subunit">
    <text evidence="5">Homodimer; disulfide-linked.</text>
</comment>
<evidence type="ECO:0000256" key="15">
    <source>
        <dbReference type="ARBA" id="ARBA00023157"/>
    </source>
</evidence>
<evidence type="ECO:0000256" key="8">
    <source>
        <dbReference type="ARBA" id="ARBA00022679"/>
    </source>
</evidence>
<keyword evidence="8" id="KW-0808">Transferase</keyword>
<reference evidence="25" key="1">
    <citation type="submission" date="2025-08" db="UniProtKB">
        <authorList>
            <consortium name="RefSeq"/>
        </authorList>
    </citation>
    <scope>IDENTIFICATION</scope>
    <source>
        <tissue evidence="25">Whole organism</tissue>
    </source>
</reference>
<evidence type="ECO:0000256" key="4">
    <source>
        <dbReference type="ARBA" id="ARBA00006462"/>
    </source>
</evidence>
<dbReference type="OrthoDB" id="414175at2759"/>
<name>A0A8B7NUL1_HYAAZ</name>
<dbReference type="InterPro" id="IPR026050">
    <property type="entry name" value="C1GALT1/C1GALT1_chp1"/>
</dbReference>
<dbReference type="GO" id="GO:0030145">
    <property type="term" value="F:manganese ion binding"/>
    <property type="evidence" value="ECO:0007669"/>
    <property type="project" value="UniProtKB-ARBA"/>
</dbReference>
<dbReference type="PANTHER" id="PTHR23033:SF14">
    <property type="entry name" value="GLYCOPROTEIN-N-ACETYLGALACTOSAMINE 3-BETA-GALACTOSYLTRANSFERASE 1-RELATED"/>
    <property type="match status" value="1"/>
</dbReference>
<dbReference type="Pfam" id="PF02434">
    <property type="entry name" value="Fringe"/>
    <property type="match status" value="1"/>
</dbReference>
<evidence type="ECO:0000256" key="12">
    <source>
        <dbReference type="ARBA" id="ARBA00022968"/>
    </source>
</evidence>
<keyword evidence="15" id="KW-1015">Disulfide bond</keyword>
<dbReference type="GeneID" id="108674061"/>
<evidence type="ECO:0000313" key="24">
    <source>
        <dbReference type="Proteomes" id="UP000694843"/>
    </source>
</evidence>
<keyword evidence="9" id="KW-0812">Transmembrane</keyword>
<sequence>MKVSAIDSLVASGQRMTMLVQVSNVAQVMVSLWASLTRAKSLPHPEDAPKESKLSGAEEQKQLQRQVKVLVLVMTQPKNHKTKAMSVRDTWGKRVDKLLFMSSREDDSLPSVKLNVTERYDHLWGKTKEAFKYVHQRYIDYYDWFMKTDDDTFVVVENLRYMLSLYDPEIPIYFGCKFKKFNPQAFMSGGGGYVLSRRAVKKFVEEALKKPKRCKATEEQGAEDVEMGKCLTSVGVLAGDSRDGRGRGRFFPYPPVYHLVPGNLTKQRWYWNYIYYPTKIVSLGRVAFEDEASH</sequence>
<protein>
    <recommendedName>
        <fullName evidence="18">Glycoprotein-N-acetylgalactosamine 3-beta-galactosyltransferase 1</fullName>
        <ecNumber evidence="6">2.4.1.122</ecNumber>
    </recommendedName>
    <alternativeName>
        <fullName evidence="20">Core 1 O-glycan T-synthase</fullName>
    </alternativeName>
    <alternativeName>
        <fullName evidence="21">Core 1 UDP-galactose:N-acetylgalactosamine-alpha-R beta 1,3-galactosyltransferase 1</fullName>
    </alternativeName>
    <alternativeName>
        <fullName evidence="19">Core 1 beta1,3-galactosyltransferase 1</fullName>
    </alternativeName>
</protein>
<dbReference type="RefSeq" id="XP_018017449.1">
    <property type="nucleotide sequence ID" value="XM_018161960.1"/>
</dbReference>
<evidence type="ECO:0000256" key="5">
    <source>
        <dbReference type="ARBA" id="ARBA00011748"/>
    </source>
</evidence>
<evidence type="ECO:0000256" key="3">
    <source>
        <dbReference type="ARBA" id="ARBA00004922"/>
    </source>
</evidence>
<evidence type="ECO:0000256" key="18">
    <source>
        <dbReference type="ARBA" id="ARBA00040898"/>
    </source>
</evidence>
<evidence type="ECO:0000256" key="11">
    <source>
        <dbReference type="ARBA" id="ARBA00022741"/>
    </source>
</evidence>
<accession>A0A8B7NUL1</accession>
<comment type="function">
    <text evidence="22">Glycosyltransferase that generates the core 1 O-glycan Gal-beta1-3GalNAc-alpha1-Ser/Thr (T antigen), which is a precursor for many extended O-glycans in glycoproteins.</text>
</comment>
<evidence type="ECO:0000259" key="23">
    <source>
        <dbReference type="Pfam" id="PF02434"/>
    </source>
</evidence>
<dbReference type="InterPro" id="IPR003378">
    <property type="entry name" value="Fringe-like_glycosylTrfase"/>
</dbReference>
<evidence type="ECO:0000256" key="13">
    <source>
        <dbReference type="ARBA" id="ARBA00022989"/>
    </source>
</evidence>
<evidence type="ECO:0000256" key="17">
    <source>
        <dbReference type="ARBA" id="ARBA00023211"/>
    </source>
</evidence>
<organism evidence="24 25">
    <name type="scientific">Hyalella azteca</name>
    <name type="common">Amphipod</name>
    <dbReference type="NCBI Taxonomy" id="294128"/>
    <lineage>
        <taxon>Eukaryota</taxon>
        <taxon>Metazoa</taxon>
        <taxon>Ecdysozoa</taxon>
        <taxon>Arthropoda</taxon>
        <taxon>Crustacea</taxon>
        <taxon>Multicrustacea</taxon>
        <taxon>Malacostraca</taxon>
        <taxon>Eumalacostraca</taxon>
        <taxon>Peracarida</taxon>
        <taxon>Amphipoda</taxon>
        <taxon>Senticaudata</taxon>
        <taxon>Talitrida</taxon>
        <taxon>Talitroidea</taxon>
        <taxon>Hyalellidae</taxon>
        <taxon>Hyalella</taxon>
    </lineage>
</organism>
<evidence type="ECO:0000256" key="16">
    <source>
        <dbReference type="ARBA" id="ARBA00023180"/>
    </source>
</evidence>
<evidence type="ECO:0000256" key="7">
    <source>
        <dbReference type="ARBA" id="ARBA00022676"/>
    </source>
</evidence>
<evidence type="ECO:0000256" key="10">
    <source>
        <dbReference type="ARBA" id="ARBA00022723"/>
    </source>
</evidence>
<dbReference type="PANTHER" id="PTHR23033">
    <property type="entry name" value="BETA1,3-GALACTOSYLTRANSFERASE"/>
    <property type="match status" value="1"/>
</dbReference>
<dbReference type="GO" id="GO:0016020">
    <property type="term" value="C:membrane"/>
    <property type="evidence" value="ECO:0007669"/>
    <property type="project" value="UniProtKB-SubCell"/>
</dbReference>